<organism evidence="1 2">
    <name type="scientific">Spiromyces aspiralis</name>
    <dbReference type="NCBI Taxonomy" id="68401"/>
    <lineage>
        <taxon>Eukaryota</taxon>
        <taxon>Fungi</taxon>
        <taxon>Fungi incertae sedis</taxon>
        <taxon>Zoopagomycota</taxon>
        <taxon>Kickxellomycotina</taxon>
        <taxon>Kickxellomycetes</taxon>
        <taxon>Kickxellales</taxon>
        <taxon>Kickxellaceae</taxon>
        <taxon>Spiromyces</taxon>
    </lineage>
</organism>
<reference evidence="1" key="1">
    <citation type="submission" date="2022-06" db="EMBL/GenBank/DDBJ databases">
        <title>Phylogenomic reconstructions and comparative analyses of Kickxellomycotina fungi.</title>
        <authorList>
            <person name="Reynolds N.K."/>
            <person name="Stajich J.E."/>
            <person name="Barry K."/>
            <person name="Grigoriev I.V."/>
            <person name="Crous P."/>
            <person name="Smith M.E."/>
        </authorList>
    </citation>
    <scope>NUCLEOTIDE SEQUENCE</scope>
    <source>
        <strain evidence="1">RSA 2271</strain>
    </source>
</reference>
<proteinExistence type="predicted"/>
<sequence length="504" mass="55696">LLIVDRSIDSLAPLLHEFTYQAMVYDLIPIENGNAYTHVTETGERRKYVLDYNDEVWAKYRYMHISDAQLKLKEEFDQFIQTNRAIVNARNAAPGDINQLKQAMVDMPEAQKKLRLFTLHIDLMRRCMQEFTQQGLEELAAIEQNLATGTTEDGSRYESANVDLPILLRNISSRPQKSTNALRLLLIYMLANKIDQAEILQLAKHFNLGMPAVGIINNLKYLMSRSRVMDLIEILRRRRETSAASKFSFAKILSLNKQAQDDNDDDDVSYDLSRYVPIAKVLLERCIRGGIDDKLFPYISAPAATATSAAAAMPPSASSLPSSGAGPTAQQRPQSNSSSMWNSLLTSISGSQTPSRESETSPSVMARGSLRSTKPTWQKRTSPGPNSSAHSAVQTTTSIPSVTGPRAAPSRESAGMSERITTPRPPRVIIFVVGGVTFSEIRAAHEISQKYECEVLVGSTHLLTPAEYLDGVSTLDHQSVRLPTGEVADTADSYRLLGYPCPEG</sequence>
<evidence type="ECO:0000313" key="1">
    <source>
        <dbReference type="EMBL" id="KAJ1673284.1"/>
    </source>
</evidence>
<feature type="non-terminal residue" evidence="1">
    <location>
        <position position="1"/>
    </location>
</feature>
<protein>
    <submittedName>
        <fullName evidence="1">Syntaxin binding protein 1</fullName>
    </submittedName>
</protein>
<gene>
    <name evidence="1" type="primary">sec1_4</name>
    <name evidence="1" type="ORF">EV182_005534</name>
</gene>
<comment type="caution">
    <text evidence="1">The sequence shown here is derived from an EMBL/GenBank/DDBJ whole genome shotgun (WGS) entry which is preliminary data.</text>
</comment>
<keyword evidence="2" id="KW-1185">Reference proteome</keyword>
<accession>A0ACC1HH92</accession>
<feature type="non-terminal residue" evidence="1">
    <location>
        <position position="504"/>
    </location>
</feature>
<name>A0ACC1HH92_9FUNG</name>
<dbReference type="EMBL" id="JAMZIH010007149">
    <property type="protein sequence ID" value="KAJ1673284.1"/>
    <property type="molecule type" value="Genomic_DNA"/>
</dbReference>
<evidence type="ECO:0000313" key="2">
    <source>
        <dbReference type="Proteomes" id="UP001145114"/>
    </source>
</evidence>
<dbReference type="Proteomes" id="UP001145114">
    <property type="component" value="Unassembled WGS sequence"/>
</dbReference>